<dbReference type="GO" id="GO:0008023">
    <property type="term" value="C:transcription elongation factor complex"/>
    <property type="evidence" value="ECO:0007669"/>
    <property type="project" value="TreeGrafter"/>
</dbReference>
<comment type="caution">
    <text evidence="3">The sequence shown here is derived from an EMBL/GenBank/DDBJ whole genome shotgun (WGS) entry which is preliminary data.</text>
</comment>
<dbReference type="InterPro" id="IPR028083">
    <property type="entry name" value="Spt6_acidic_N_dom"/>
</dbReference>
<dbReference type="GO" id="GO:0042393">
    <property type="term" value="F:histone binding"/>
    <property type="evidence" value="ECO:0007669"/>
    <property type="project" value="TreeGrafter"/>
</dbReference>
<evidence type="ECO:0000256" key="1">
    <source>
        <dbReference type="SAM" id="MobiDB-lite"/>
    </source>
</evidence>
<dbReference type="Proteomes" id="UP000729402">
    <property type="component" value="Unassembled WGS sequence"/>
</dbReference>
<dbReference type="PANTHER" id="PTHR10145:SF6">
    <property type="entry name" value="TRANSCRIPTION ELONGATION FACTOR SPT6"/>
    <property type="match status" value="1"/>
</dbReference>
<feature type="compositionally biased region" description="Basic residues" evidence="1">
    <location>
        <begin position="208"/>
        <end position="219"/>
    </location>
</feature>
<dbReference type="EMBL" id="JAAALK010000284">
    <property type="protein sequence ID" value="KAG8068203.1"/>
    <property type="molecule type" value="Genomic_DNA"/>
</dbReference>
<dbReference type="OrthoDB" id="995477at2759"/>
<feature type="region of interest" description="Disordered" evidence="1">
    <location>
        <begin position="1"/>
        <end position="153"/>
    </location>
</feature>
<dbReference type="PANTHER" id="PTHR10145">
    <property type="entry name" value="TRANSCRIPTION ELONGATION FACTOR SPT6"/>
    <property type="match status" value="1"/>
</dbReference>
<protein>
    <recommendedName>
        <fullName evidence="2">Spt6 acidic N-terminal domain-containing protein</fullName>
    </recommendedName>
</protein>
<organism evidence="3 4">
    <name type="scientific">Zizania palustris</name>
    <name type="common">Northern wild rice</name>
    <dbReference type="NCBI Taxonomy" id="103762"/>
    <lineage>
        <taxon>Eukaryota</taxon>
        <taxon>Viridiplantae</taxon>
        <taxon>Streptophyta</taxon>
        <taxon>Embryophyta</taxon>
        <taxon>Tracheophyta</taxon>
        <taxon>Spermatophyta</taxon>
        <taxon>Magnoliopsida</taxon>
        <taxon>Liliopsida</taxon>
        <taxon>Poales</taxon>
        <taxon>Poaceae</taxon>
        <taxon>BOP clade</taxon>
        <taxon>Oryzoideae</taxon>
        <taxon>Oryzeae</taxon>
        <taxon>Zizaniinae</taxon>
        <taxon>Zizania</taxon>
    </lineage>
</organism>
<dbReference type="Pfam" id="PF14632">
    <property type="entry name" value="SPT6_acidic"/>
    <property type="match status" value="1"/>
</dbReference>
<reference evidence="3" key="1">
    <citation type="journal article" date="2021" name="bioRxiv">
        <title>Whole Genome Assembly and Annotation of Northern Wild Rice, Zizania palustris L., Supports a Whole Genome Duplication in the Zizania Genus.</title>
        <authorList>
            <person name="Haas M."/>
            <person name="Kono T."/>
            <person name="Macchietto M."/>
            <person name="Millas R."/>
            <person name="McGilp L."/>
            <person name="Shao M."/>
            <person name="Duquette J."/>
            <person name="Hirsch C.N."/>
            <person name="Kimball J."/>
        </authorList>
    </citation>
    <scope>NUCLEOTIDE SEQUENCE</scope>
    <source>
        <tissue evidence="3">Fresh leaf tissue</tissue>
    </source>
</reference>
<feature type="compositionally biased region" description="Basic and acidic residues" evidence="1">
    <location>
        <begin position="127"/>
        <end position="153"/>
    </location>
</feature>
<feature type="compositionally biased region" description="Basic residues" evidence="1">
    <location>
        <begin position="113"/>
        <end position="126"/>
    </location>
</feature>
<accession>A0A8J5SAW3</accession>
<name>A0A8J5SAW3_ZIZPA</name>
<reference evidence="3" key="2">
    <citation type="submission" date="2021-02" db="EMBL/GenBank/DDBJ databases">
        <authorList>
            <person name="Kimball J.A."/>
            <person name="Haas M.W."/>
            <person name="Macchietto M."/>
            <person name="Kono T."/>
            <person name="Duquette J."/>
            <person name="Shao M."/>
        </authorList>
    </citation>
    <scope>NUCLEOTIDE SEQUENCE</scope>
    <source>
        <tissue evidence="3">Fresh leaf tissue</tissue>
    </source>
</reference>
<evidence type="ECO:0000259" key="2">
    <source>
        <dbReference type="Pfam" id="PF14632"/>
    </source>
</evidence>
<feature type="compositionally biased region" description="Acidic residues" evidence="1">
    <location>
        <begin position="8"/>
        <end position="21"/>
    </location>
</feature>
<feature type="compositionally biased region" description="Basic and acidic residues" evidence="1">
    <location>
        <begin position="22"/>
        <end position="33"/>
    </location>
</feature>
<gene>
    <name evidence="3" type="ORF">GUJ93_ZPchr0005g15181</name>
</gene>
<dbReference type="GO" id="GO:0031491">
    <property type="term" value="F:nucleosome binding"/>
    <property type="evidence" value="ECO:0007669"/>
    <property type="project" value="TreeGrafter"/>
</dbReference>
<dbReference type="FunFam" id="1.10.10.650:FF:000003">
    <property type="entry name" value="Transcription elongation factor spt6"/>
    <property type="match status" value="1"/>
</dbReference>
<feature type="region of interest" description="Disordered" evidence="1">
    <location>
        <begin position="196"/>
        <end position="239"/>
    </location>
</feature>
<keyword evidence="4" id="KW-1185">Reference proteome</keyword>
<feature type="compositionally biased region" description="Acidic residues" evidence="1">
    <location>
        <begin position="34"/>
        <end position="52"/>
    </location>
</feature>
<feature type="compositionally biased region" description="Acidic residues" evidence="1">
    <location>
        <begin position="60"/>
        <end position="75"/>
    </location>
</feature>
<dbReference type="InterPro" id="IPR017072">
    <property type="entry name" value="TF_Spt6"/>
</dbReference>
<evidence type="ECO:0000313" key="3">
    <source>
        <dbReference type="EMBL" id="KAG8068203.1"/>
    </source>
</evidence>
<proteinExistence type="predicted"/>
<feature type="compositionally biased region" description="Basic residues" evidence="1">
    <location>
        <begin position="79"/>
        <end position="88"/>
    </location>
</feature>
<dbReference type="GO" id="GO:0140673">
    <property type="term" value="P:transcription elongation-coupled chromatin remodeling"/>
    <property type="evidence" value="ECO:0007669"/>
    <property type="project" value="InterPro"/>
</dbReference>
<evidence type="ECO:0000313" key="4">
    <source>
        <dbReference type="Proteomes" id="UP000729402"/>
    </source>
</evidence>
<dbReference type="GO" id="GO:0034728">
    <property type="term" value="P:nucleosome organization"/>
    <property type="evidence" value="ECO:0007669"/>
    <property type="project" value="TreeGrafter"/>
</dbReference>
<dbReference type="AlphaFoldDB" id="A0A8J5SAW3"/>
<sequence length="682" mass="78659">MGGRTVLSDEEDEIEEEEEDENPRPSRRGRDNMDDREDDDDDEEDDEDEGQNEYEKDGFIVDDADEEEEEDEESDDERRKKKKRKKKKRESEGFMLDEDDYELLQDNNITGIHRPKPGNKFKRLKKAGKESEMDERSGFSDDDGSGKRRTAEERVQYSLFGDHQDVPVEEDIVEDYQQADEDEDGDPEDEMAGFIVEEDEIDANGQVVKKRKGKGKPRRPAAGQELERDAANSGELRGNRLEDEFEPFILAEKYMTPKDEHIRENDVPERMQLSEELTGYPPTDTTMIEEESVWIHSQLTGDGFLSFFSNEQVNREIDQKDIASVLTMLHVNKFEIPFIAMYRKENCPSLLKDLDTNEQGNEEDARKMRWHKLLWAVQTLDRKWLLLQKRKIALEMYYEKRFDDEQRRIDDITQHTLNQQLYNSIIEALKDAKSEKEVEDVDAKFNLHFPPGEGEEEGQFKRPKRKSLYSICHKAGLWEVANQFGRSAEQLGHHLTLTKIPEAGELDSGKDSPEKVAANFICAMQAVEIGCEPIVRKHIRSIFMNKAVVSTSPTPEGNLIIDPYHQLSGVKWLRDKPLNKFADAQWLLIQKAEEEKLLKVSIAPWKKKDADKKDADLDLDDESELRVMACCWGPGKPATTFVMLDSSGELVDVLYAGSISIRSQGVAEQQRKKNDQQRVLSL</sequence>
<feature type="domain" description="Spt6 acidic N-terminal" evidence="2">
    <location>
        <begin position="39"/>
        <end position="129"/>
    </location>
</feature>